<dbReference type="PANTHER" id="PTHR43247">
    <property type="entry name" value="PHOSPHOSERINE AMINOTRANSFERASE"/>
    <property type="match status" value="1"/>
</dbReference>
<comment type="function">
    <text evidence="12">Catalyzes the reversible conversion of 3-phosphohydroxypyruvate to phosphoserine and of 3-hydroxy-2-oxo-4-phosphonooxybutanoate to phosphohydroxythreonine.</text>
</comment>
<comment type="catalytic activity">
    <reaction evidence="10 12">
        <text>4-(phosphooxy)-L-threonine + 2-oxoglutarate = (R)-3-hydroxy-2-oxo-4-phosphooxybutanoate + L-glutamate</text>
        <dbReference type="Rhea" id="RHEA:16573"/>
        <dbReference type="ChEBI" id="CHEBI:16810"/>
        <dbReference type="ChEBI" id="CHEBI:29985"/>
        <dbReference type="ChEBI" id="CHEBI:58452"/>
        <dbReference type="ChEBI" id="CHEBI:58538"/>
        <dbReference type="EC" id="2.6.1.52"/>
    </reaction>
</comment>
<keyword evidence="12" id="KW-0963">Cytoplasm</keyword>
<reference evidence="14 15" key="1">
    <citation type="submission" date="2016-04" db="EMBL/GenBank/DDBJ databases">
        <authorList>
            <consortium name="Pathogen Informatics"/>
        </authorList>
    </citation>
    <scope>NUCLEOTIDE SEQUENCE [LARGE SCALE GENOMIC DNA]</scope>
    <source>
        <strain evidence="14 15">H044680328</strain>
    </source>
</reference>
<evidence type="ECO:0000256" key="6">
    <source>
        <dbReference type="ARBA" id="ARBA00022679"/>
    </source>
</evidence>
<dbReference type="FunFam" id="3.40.640.10:FF:000010">
    <property type="entry name" value="Phosphoserine aminotransferase"/>
    <property type="match status" value="1"/>
</dbReference>
<evidence type="ECO:0000256" key="11">
    <source>
        <dbReference type="ARBA" id="ARBA00049007"/>
    </source>
</evidence>
<comment type="pathway">
    <text evidence="2 12">Amino-acid biosynthesis; L-serine biosynthesis; L-serine from 3-phospho-D-glycerate: step 2/3.</text>
</comment>
<feature type="binding site" evidence="12">
    <location>
        <position position="184"/>
    </location>
    <ligand>
        <name>pyridoxal 5'-phosphate</name>
        <dbReference type="ChEBI" id="CHEBI:597326"/>
    </ligand>
</feature>
<proteinExistence type="inferred from homology"/>
<feature type="modified residue" description="N6-(pyridoxal phosphate)lysine" evidence="12">
    <location>
        <position position="232"/>
    </location>
</feature>
<keyword evidence="8 12" id="KW-0664">Pyridoxine biosynthesis</keyword>
<evidence type="ECO:0000256" key="1">
    <source>
        <dbReference type="ARBA" id="ARBA00004915"/>
    </source>
</evidence>
<sequence length="401" mass="43120">MSGHCAEGRWITMESARINDAWRTASASTPQGGSRPFNFGAGPGALPQAVLAQAAEEMQDWRGCGMGVMEMSHRGRDFMTIYEEAVAGLRRLLAVPPEFHILFQQGGGIGQNAMVPLNLGAGGAADFVLTGSWSEKSHIEAGKYLERAGVAASARASGYCGIPAAAHWQLDPQAAYVQICSNETIQGVQFDELPDLAALGSSAPLVVDCSSDIASRPMDWSRVGMAFAGAQKNLGPAGLTVVFVRDDLLGRAQTLCPDAFNYSLAARHQSMINTPPTWGIYILGLMVSWIASQQEGQWRGLAAMERRHARQAQTLYAAIDAGSCYQNRVDRAARSRMNVPFFLTDARREGEFLAGAAERGLLQLKGHASVGGMRASLYNAMSDAGVQALVEYLRDFERRTG</sequence>
<feature type="binding site" evidence="12">
    <location>
        <position position="208"/>
    </location>
    <ligand>
        <name>pyridoxal 5'-phosphate</name>
        <dbReference type="ChEBI" id="CHEBI:597326"/>
    </ligand>
</feature>
<feature type="domain" description="Aminotransferase class V" evidence="13">
    <location>
        <begin position="37"/>
        <end position="389"/>
    </location>
</feature>
<dbReference type="STRING" id="123899.SAMEA3906487_02934"/>
<dbReference type="GO" id="GO:0004648">
    <property type="term" value="F:O-phospho-L-serine:2-oxoglutarate aminotransferase activity"/>
    <property type="evidence" value="ECO:0007669"/>
    <property type="project" value="UniProtKB-UniRule"/>
</dbReference>
<dbReference type="KEGG" id="btrm:SAMEA390648702934"/>
<dbReference type="FunFam" id="3.90.1150.10:FF:000006">
    <property type="entry name" value="Phosphoserine aminotransferase"/>
    <property type="match status" value="1"/>
</dbReference>
<evidence type="ECO:0000256" key="5">
    <source>
        <dbReference type="ARBA" id="ARBA00022605"/>
    </source>
</evidence>
<dbReference type="UniPathway" id="UPA00244">
    <property type="reaction ID" value="UER00311"/>
</dbReference>
<dbReference type="eggNOG" id="COG1932">
    <property type="taxonomic scope" value="Bacteria"/>
</dbReference>
<dbReference type="InterPro" id="IPR015424">
    <property type="entry name" value="PyrdxlP-dep_Trfase"/>
</dbReference>
<dbReference type="EC" id="2.6.1.52" evidence="12"/>
<dbReference type="Pfam" id="PF00266">
    <property type="entry name" value="Aminotran_5"/>
    <property type="match status" value="1"/>
</dbReference>
<dbReference type="InterPro" id="IPR015421">
    <property type="entry name" value="PyrdxlP-dep_Trfase_major"/>
</dbReference>
<comment type="caution">
    <text evidence="12">Lacks conserved residue(s) required for the propagation of feature annotation.</text>
</comment>
<dbReference type="InterPro" id="IPR020578">
    <property type="entry name" value="Aminotrans_V_PyrdxlP_BS"/>
</dbReference>
<evidence type="ECO:0000256" key="4">
    <source>
        <dbReference type="ARBA" id="ARBA00022576"/>
    </source>
</evidence>
<keyword evidence="15" id="KW-1185">Reference proteome</keyword>
<dbReference type="Proteomes" id="UP000076825">
    <property type="component" value="Chromosome 1"/>
</dbReference>
<evidence type="ECO:0000259" key="13">
    <source>
        <dbReference type="Pfam" id="PF00266"/>
    </source>
</evidence>
<evidence type="ECO:0000313" key="14">
    <source>
        <dbReference type="EMBL" id="SAI71841.1"/>
    </source>
</evidence>
<dbReference type="Gene3D" id="3.90.1150.10">
    <property type="entry name" value="Aspartate Aminotransferase, domain 1"/>
    <property type="match status" value="1"/>
</dbReference>
<dbReference type="EMBL" id="LT546645">
    <property type="protein sequence ID" value="SAI71841.1"/>
    <property type="molecule type" value="Genomic_DNA"/>
</dbReference>
<evidence type="ECO:0000256" key="8">
    <source>
        <dbReference type="ARBA" id="ARBA00023096"/>
    </source>
</evidence>
<dbReference type="GO" id="GO:0030170">
    <property type="term" value="F:pyridoxal phosphate binding"/>
    <property type="evidence" value="ECO:0007669"/>
    <property type="project" value="UniProtKB-UniRule"/>
</dbReference>
<dbReference type="SUPFAM" id="SSF53383">
    <property type="entry name" value="PLP-dependent transferases"/>
    <property type="match status" value="1"/>
</dbReference>
<keyword evidence="6 12" id="KW-0808">Transferase</keyword>
<dbReference type="AlphaFoldDB" id="A0A157PZY8"/>
<feature type="binding site" evidence="12">
    <location>
        <begin position="273"/>
        <end position="274"/>
    </location>
    <ligand>
        <name>pyridoxal 5'-phosphate</name>
        <dbReference type="ChEBI" id="CHEBI:597326"/>
    </ligand>
</feature>
<evidence type="ECO:0000256" key="9">
    <source>
        <dbReference type="ARBA" id="ARBA00023299"/>
    </source>
</evidence>
<dbReference type="GO" id="GO:0006564">
    <property type="term" value="P:L-serine biosynthetic process"/>
    <property type="evidence" value="ECO:0007669"/>
    <property type="project" value="UniProtKB-UniRule"/>
</dbReference>
<comment type="catalytic activity">
    <reaction evidence="11 12">
        <text>O-phospho-L-serine + 2-oxoglutarate = 3-phosphooxypyruvate + L-glutamate</text>
        <dbReference type="Rhea" id="RHEA:14329"/>
        <dbReference type="ChEBI" id="CHEBI:16810"/>
        <dbReference type="ChEBI" id="CHEBI:18110"/>
        <dbReference type="ChEBI" id="CHEBI:29985"/>
        <dbReference type="ChEBI" id="CHEBI:57524"/>
        <dbReference type="EC" id="2.6.1.52"/>
    </reaction>
</comment>
<evidence type="ECO:0000313" key="15">
    <source>
        <dbReference type="Proteomes" id="UP000076825"/>
    </source>
</evidence>
<evidence type="ECO:0000256" key="12">
    <source>
        <dbReference type="HAMAP-Rule" id="MF_00160"/>
    </source>
</evidence>
<evidence type="ECO:0000256" key="10">
    <source>
        <dbReference type="ARBA" id="ARBA00047630"/>
    </source>
</evidence>
<dbReference type="InterPro" id="IPR000192">
    <property type="entry name" value="Aminotrans_V_dom"/>
</dbReference>
<feature type="binding site" evidence="12">
    <location>
        <position position="74"/>
    </location>
    <ligand>
        <name>L-glutamate</name>
        <dbReference type="ChEBI" id="CHEBI:29985"/>
    </ligand>
</feature>
<dbReference type="PIRSF" id="PIRSF000525">
    <property type="entry name" value="SerC"/>
    <property type="match status" value="1"/>
</dbReference>
<evidence type="ECO:0000256" key="2">
    <source>
        <dbReference type="ARBA" id="ARBA00005099"/>
    </source>
</evidence>
<feature type="binding site" evidence="12">
    <location>
        <position position="133"/>
    </location>
    <ligand>
        <name>pyridoxal 5'-phosphate</name>
        <dbReference type="ChEBI" id="CHEBI:597326"/>
    </ligand>
</feature>
<dbReference type="InterPro" id="IPR022278">
    <property type="entry name" value="Pser_aminoTfrase"/>
</dbReference>
<comment type="subunit">
    <text evidence="12">Homodimer.</text>
</comment>
<comment type="similarity">
    <text evidence="3 12">Belongs to the class-V pyridoxal-phosphate-dependent aminotransferase family. SerC subfamily.</text>
</comment>
<organism evidence="14 15">
    <name type="scientific">Bordetella trematum</name>
    <dbReference type="NCBI Taxonomy" id="123899"/>
    <lineage>
        <taxon>Bacteria</taxon>
        <taxon>Pseudomonadati</taxon>
        <taxon>Pseudomonadota</taxon>
        <taxon>Betaproteobacteria</taxon>
        <taxon>Burkholderiales</taxon>
        <taxon>Alcaligenaceae</taxon>
        <taxon>Bordetella</taxon>
    </lineage>
</organism>
<dbReference type="Gene3D" id="3.40.640.10">
    <property type="entry name" value="Type I PLP-dependent aspartate aminotransferase-like (Major domain)"/>
    <property type="match status" value="1"/>
</dbReference>
<dbReference type="PANTHER" id="PTHR43247:SF1">
    <property type="entry name" value="PHOSPHOSERINE AMINOTRANSFERASE"/>
    <property type="match status" value="1"/>
</dbReference>
<evidence type="ECO:0000256" key="3">
    <source>
        <dbReference type="ARBA" id="ARBA00006904"/>
    </source>
</evidence>
<keyword evidence="9 12" id="KW-0718">Serine biosynthesis</keyword>
<comment type="subcellular location">
    <subcellularLocation>
        <location evidence="12">Cytoplasm</location>
    </subcellularLocation>
</comment>
<protein>
    <recommendedName>
        <fullName evidence="12">Phosphoserine aminotransferase</fullName>
        <ecNumber evidence="12">2.6.1.52</ecNumber>
    </recommendedName>
    <alternativeName>
        <fullName evidence="12">Phosphohydroxythreonine aminotransferase</fullName>
        <shortName evidence="12">PSAT</shortName>
    </alternativeName>
</protein>
<comment type="cofactor">
    <cofactor evidence="12">
        <name>pyridoxal 5'-phosphate</name>
        <dbReference type="ChEBI" id="CHEBI:597326"/>
    </cofactor>
    <text evidence="12">Binds 1 pyridoxal phosphate per subunit.</text>
</comment>
<dbReference type="PATRIC" id="fig|123899.6.peg.2925"/>
<dbReference type="HAMAP" id="MF_00160">
    <property type="entry name" value="SerC_aminotrans_5"/>
    <property type="match status" value="1"/>
</dbReference>
<keyword evidence="4 12" id="KW-0032">Aminotransferase</keyword>
<comment type="pathway">
    <text evidence="1 12">Cofactor biosynthesis; pyridoxine 5'-phosphate biosynthesis; pyridoxine 5'-phosphate from D-erythrose 4-phosphate: step 3/5.</text>
</comment>
<dbReference type="NCBIfam" id="NF003764">
    <property type="entry name" value="PRK05355.1"/>
    <property type="match status" value="1"/>
</dbReference>
<gene>
    <name evidence="12 14" type="primary">serC</name>
    <name evidence="14" type="ORF">SAMEA3906487_02934</name>
</gene>
<dbReference type="UniPathway" id="UPA00135">
    <property type="reaction ID" value="UER00197"/>
</dbReference>
<keyword evidence="7 12" id="KW-0663">Pyridoxal phosphate</keyword>
<dbReference type="GO" id="GO:0008615">
    <property type="term" value="P:pyridoxine biosynthetic process"/>
    <property type="evidence" value="ECO:0007669"/>
    <property type="project" value="UniProtKB-UniRule"/>
</dbReference>
<dbReference type="InterPro" id="IPR015422">
    <property type="entry name" value="PyrdxlP-dep_Trfase_small"/>
</dbReference>
<name>A0A157PZY8_9BORD</name>
<accession>A0A157PZY8</accession>
<evidence type="ECO:0000256" key="7">
    <source>
        <dbReference type="ARBA" id="ARBA00022898"/>
    </source>
</evidence>
<dbReference type="GO" id="GO:0005737">
    <property type="term" value="C:cytoplasm"/>
    <property type="evidence" value="ECO:0007669"/>
    <property type="project" value="UniProtKB-SubCell"/>
</dbReference>
<dbReference type="PROSITE" id="PS00595">
    <property type="entry name" value="AA_TRANSFER_CLASS_5"/>
    <property type="match status" value="1"/>
</dbReference>
<feature type="binding site" evidence="12">
    <location>
        <position position="231"/>
    </location>
    <ligand>
        <name>pyridoxal 5'-phosphate</name>
        <dbReference type="ChEBI" id="CHEBI:597326"/>
    </ligand>
</feature>
<keyword evidence="5 12" id="KW-0028">Amino-acid biosynthesis</keyword>